<dbReference type="Proteomes" id="UP000031668">
    <property type="component" value="Unassembled WGS sequence"/>
</dbReference>
<sequence length="140" mass="16475">MNGLQIECDSPDAELLLHDPIFIYEDNLNTQNFFVRVTIIDFAMNIQTHASYFISNDLIYHVPQNSAFYVKNIQFIAFTRYITTMDTNYLIQYYKGDFVIDNIFYHTGFVEKTQEVVVNLRSQLRLLGLCLKNVTYMVDM</sequence>
<protein>
    <submittedName>
        <fullName evidence="1">Uncharacterized protein</fullName>
    </submittedName>
</protein>
<accession>A0A0C2N6A6</accession>
<gene>
    <name evidence="1" type="ORF">RF11_11113</name>
</gene>
<name>A0A0C2N6A6_THEKT</name>
<reference evidence="1 2" key="1">
    <citation type="journal article" date="2014" name="Genome Biol. Evol.">
        <title>The genome of the myxosporean Thelohanellus kitauei shows adaptations to nutrient acquisition within its fish host.</title>
        <authorList>
            <person name="Yang Y."/>
            <person name="Xiong J."/>
            <person name="Zhou Z."/>
            <person name="Huo F."/>
            <person name="Miao W."/>
            <person name="Ran C."/>
            <person name="Liu Y."/>
            <person name="Zhang J."/>
            <person name="Feng J."/>
            <person name="Wang M."/>
            <person name="Wang M."/>
            <person name="Wang L."/>
            <person name="Yao B."/>
        </authorList>
    </citation>
    <scope>NUCLEOTIDE SEQUENCE [LARGE SCALE GENOMIC DNA]</scope>
    <source>
        <strain evidence="1">Wuqing</strain>
    </source>
</reference>
<evidence type="ECO:0000313" key="1">
    <source>
        <dbReference type="EMBL" id="KII69467.1"/>
    </source>
</evidence>
<organism evidence="1 2">
    <name type="scientific">Thelohanellus kitauei</name>
    <name type="common">Myxosporean</name>
    <dbReference type="NCBI Taxonomy" id="669202"/>
    <lineage>
        <taxon>Eukaryota</taxon>
        <taxon>Metazoa</taxon>
        <taxon>Cnidaria</taxon>
        <taxon>Myxozoa</taxon>
        <taxon>Myxosporea</taxon>
        <taxon>Bivalvulida</taxon>
        <taxon>Platysporina</taxon>
        <taxon>Myxobolidae</taxon>
        <taxon>Thelohanellus</taxon>
    </lineage>
</organism>
<dbReference type="EMBL" id="JWZT01002428">
    <property type="protein sequence ID" value="KII69467.1"/>
    <property type="molecule type" value="Genomic_DNA"/>
</dbReference>
<dbReference type="AlphaFoldDB" id="A0A0C2N6A6"/>
<evidence type="ECO:0000313" key="2">
    <source>
        <dbReference type="Proteomes" id="UP000031668"/>
    </source>
</evidence>
<proteinExistence type="predicted"/>
<keyword evidence="2" id="KW-1185">Reference proteome</keyword>
<comment type="caution">
    <text evidence="1">The sequence shown here is derived from an EMBL/GenBank/DDBJ whole genome shotgun (WGS) entry which is preliminary data.</text>
</comment>